<evidence type="ECO:0000256" key="5">
    <source>
        <dbReference type="ARBA" id="ARBA00022448"/>
    </source>
</evidence>
<evidence type="ECO:0000256" key="1">
    <source>
        <dbReference type="ARBA" id="ARBA00003543"/>
    </source>
</evidence>
<dbReference type="InterPro" id="IPR020546">
    <property type="entry name" value="ATP_synth_F1_dsu/esu_N"/>
</dbReference>
<comment type="subunit">
    <text evidence="11">F-type ATPases have 2 components, CF(1) - the catalytic core - and CF(0) - the membrane proton channel. CF(1) has five subunits: alpha(3), beta(3), gamma(1), delta(1), epsilon(1). CF(0) has three main subunits: a, b and c.</text>
</comment>
<keyword evidence="11" id="KW-0375">Hydrogen ion transport</keyword>
<gene>
    <name evidence="11" type="primary">atpC</name>
    <name evidence="13" type="ORF">V6243_00135</name>
</gene>
<evidence type="ECO:0000256" key="6">
    <source>
        <dbReference type="ARBA" id="ARBA00023065"/>
    </source>
</evidence>
<dbReference type="Proteomes" id="UP001378242">
    <property type="component" value="Unassembled WGS sequence"/>
</dbReference>
<evidence type="ECO:0000313" key="13">
    <source>
        <dbReference type="EMBL" id="MEL0615218.1"/>
    </source>
</evidence>
<evidence type="ECO:0000313" key="14">
    <source>
        <dbReference type="Proteomes" id="UP001378242"/>
    </source>
</evidence>
<feature type="domain" description="ATP synthase F1 complex delta/epsilon subunit N-terminal" evidence="12">
    <location>
        <begin position="1"/>
        <end position="79"/>
    </location>
</feature>
<evidence type="ECO:0000256" key="11">
    <source>
        <dbReference type="HAMAP-Rule" id="MF_00530"/>
    </source>
</evidence>
<keyword evidence="14" id="KW-1185">Reference proteome</keyword>
<evidence type="ECO:0000256" key="10">
    <source>
        <dbReference type="ARBA" id="ARBA00031795"/>
    </source>
</evidence>
<evidence type="ECO:0000256" key="8">
    <source>
        <dbReference type="ARBA" id="ARBA00023196"/>
    </source>
</evidence>
<keyword evidence="11" id="KW-1003">Cell membrane</keyword>
<evidence type="ECO:0000256" key="2">
    <source>
        <dbReference type="ARBA" id="ARBA00004184"/>
    </source>
</evidence>
<keyword evidence="11" id="KW-0066">ATP synthesis</keyword>
<dbReference type="CDD" id="cd12152">
    <property type="entry name" value="F1-ATPase_delta"/>
    <property type="match status" value="1"/>
</dbReference>
<keyword evidence="7 11" id="KW-0472">Membrane</keyword>
<comment type="subcellular location">
    <subcellularLocation>
        <location evidence="11">Cell membrane</location>
        <topology evidence="11">Peripheral membrane protein</topology>
    </subcellularLocation>
    <subcellularLocation>
        <location evidence="2">Endomembrane system</location>
        <topology evidence="2">Peripheral membrane protein</topology>
    </subcellularLocation>
</comment>
<dbReference type="InterPro" id="IPR036771">
    <property type="entry name" value="ATPsynth_dsu/esu_N"/>
</dbReference>
<protein>
    <recommendedName>
        <fullName evidence="4 11">ATP synthase epsilon chain</fullName>
    </recommendedName>
    <alternativeName>
        <fullName evidence="10 11">ATP synthase F1 sector epsilon subunit</fullName>
    </alternativeName>
    <alternativeName>
        <fullName evidence="9 11">F-ATPase epsilon subunit</fullName>
    </alternativeName>
</protein>
<dbReference type="InterPro" id="IPR001469">
    <property type="entry name" value="ATP_synth_F1_dsu/esu"/>
</dbReference>
<evidence type="ECO:0000259" key="12">
    <source>
        <dbReference type="Pfam" id="PF02823"/>
    </source>
</evidence>
<dbReference type="GeneID" id="43177710"/>
<reference evidence="13 14" key="1">
    <citation type="submission" date="2024-02" db="EMBL/GenBank/DDBJ databases">
        <title>Bacteria isolated from the canopy kelp, Nereocystis luetkeana.</title>
        <authorList>
            <person name="Pfister C.A."/>
            <person name="Younker I.T."/>
            <person name="Light S.H."/>
        </authorList>
    </citation>
    <scope>NUCLEOTIDE SEQUENCE [LARGE SCALE GENOMIC DNA]</scope>
    <source>
        <strain evidence="13 14">TI.5.07</strain>
    </source>
</reference>
<name>A0ABU9G9R9_COBMA</name>
<organism evidence="13 14">
    <name type="scientific">Cobetia marina</name>
    <name type="common">Deleya marina</name>
    <dbReference type="NCBI Taxonomy" id="28258"/>
    <lineage>
        <taxon>Bacteria</taxon>
        <taxon>Pseudomonadati</taxon>
        <taxon>Pseudomonadota</taxon>
        <taxon>Gammaproteobacteria</taxon>
        <taxon>Oceanospirillales</taxon>
        <taxon>Halomonadaceae</taxon>
        <taxon>Cobetia</taxon>
    </lineage>
</organism>
<evidence type="ECO:0000256" key="9">
    <source>
        <dbReference type="ARBA" id="ARBA00030215"/>
    </source>
</evidence>
<comment type="similarity">
    <text evidence="3 11">Belongs to the ATPase epsilon chain family.</text>
</comment>
<comment type="function">
    <text evidence="1 11">Produces ATP from ADP in the presence of a proton gradient across the membrane.</text>
</comment>
<keyword evidence="5 11" id="KW-0813">Transport</keyword>
<dbReference type="HAMAP" id="MF_00530">
    <property type="entry name" value="ATP_synth_epsil_bac"/>
    <property type="match status" value="1"/>
</dbReference>
<proteinExistence type="inferred from homology"/>
<dbReference type="EMBL" id="JBAKAP010000001">
    <property type="protein sequence ID" value="MEL0615218.1"/>
    <property type="molecule type" value="Genomic_DNA"/>
</dbReference>
<dbReference type="SUPFAM" id="SSF51344">
    <property type="entry name" value="Epsilon subunit of F1F0-ATP synthase N-terminal domain"/>
    <property type="match status" value="1"/>
</dbReference>
<evidence type="ECO:0000256" key="3">
    <source>
        <dbReference type="ARBA" id="ARBA00005712"/>
    </source>
</evidence>
<comment type="caution">
    <text evidence="13">The sequence shown here is derived from an EMBL/GenBank/DDBJ whole genome shotgun (WGS) entry which is preliminary data.</text>
</comment>
<evidence type="ECO:0000256" key="7">
    <source>
        <dbReference type="ARBA" id="ARBA00023136"/>
    </source>
</evidence>
<dbReference type="Gene3D" id="2.60.15.10">
    <property type="entry name" value="F0F1 ATP synthase delta/epsilon subunit, N-terminal"/>
    <property type="match status" value="1"/>
</dbReference>
<dbReference type="RefSeq" id="WP_084208503.1">
    <property type="nucleotide sequence ID" value="NZ_BJOH01000036.1"/>
</dbReference>
<keyword evidence="8 11" id="KW-0139">CF(1)</keyword>
<dbReference type="Pfam" id="PF02823">
    <property type="entry name" value="ATP-synt_DE_N"/>
    <property type="match status" value="1"/>
</dbReference>
<sequence length="135" mass="15029">MRLIIVTPLTLIADRQIDSLRAEDASGSFGILTGHSEFLTALEISALSWREGESQHFCAIRGGVLNVSRGEIHIATREAVLGDDLDTLDSEVLARFRADADTQRTEHVESMRLQLNALRHIIRRRTSSADSGEFR</sequence>
<accession>A0ABU9G9R9</accession>
<keyword evidence="6 11" id="KW-0406">Ion transport</keyword>
<evidence type="ECO:0000256" key="4">
    <source>
        <dbReference type="ARBA" id="ARBA00014480"/>
    </source>
</evidence>